<dbReference type="InterPro" id="IPR050109">
    <property type="entry name" value="HTH-type_TetR-like_transc_reg"/>
</dbReference>
<evidence type="ECO:0000313" key="7">
    <source>
        <dbReference type="EMBL" id="TCS60672.1"/>
    </source>
</evidence>
<reference evidence="7 8" key="1">
    <citation type="submission" date="2019-03" db="EMBL/GenBank/DDBJ databases">
        <title>Genomic Encyclopedia of Type Strains, Phase IV (KMG-IV): sequencing the most valuable type-strain genomes for metagenomic binning, comparative biology and taxonomic classification.</title>
        <authorList>
            <person name="Goeker M."/>
        </authorList>
    </citation>
    <scope>NUCLEOTIDE SEQUENCE [LARGE SCALE GENOMIC DNA]</scope>
    <source>
        <strain evidence="7 8">DSM 101688</strain>
    </source>
</reference>
<evidence type="ECO:0000313" key="8">
    <source>
        <dbReference type="Proteomes" id="UP000295304"/>
    </source>
</evidence>
<dbReference type="SUPFAM" id="SSF46689">
    <property type="entry name" value="Homeodomain-like"/>
    <property type="match status" value="1"/>
</dbReference>
<feature type="region of interest" description="Disordered" evidence="5">
    <location>
        <begin position="1"/>
        <end position="35"/>
    </location>
</feature>
<dbReference type="Proteomes" id="UP000295304">
    <property type="component" value="Unassembled WGS sequence"/>
</dbReference>
<dbReference type="AlphaFoldDB" id="A0A4R3J5T8"/>
<dbReference type="InterPro" id="IPR009057">
    <property type="entry name" value="Homeodomain-like_sf"/>
</dbReference>
<proteinExistence type="predicted"/>
<feature type="domain" description="HTH tetR-type" evidence="6">
    <location>
        <begin position="34"/>
        <end position="94"/>
    </location>
</feature>
<keyword evidence="3" id="KW-0804">Transcription</keyword>
<feature type="DNA-binding region" description="H-T-H motif" evidence="4">
    <location>
        <begin position="57"/>
        <end position="76"/>
    </location>
</feature>
<gene>
    <name evidence="7" type="ORF">EDD55_110149</name>
</gene>
<dbReference type="InterPro" id="IPR015292">
    <property type="entry name" value="Tscrpt_reg_YbiH_C"/>
</dbReference>
<dbReference type="GO" id="GO:0003700">
    <property type="term" value="F:DNA-binding transcription factor activity"/>
    <property type="evidence" value="ECO:0007669"/>
    <property type="project" value="TreeGrafter"/>
</dbReference>
<dbReference type="InterPro" id="IPR001647">
    <property type="entry name" value="HTH_TetR"/>
</dbReference>
<keyword evidence="2 4" id="KW-0238">DNA-binding</keyword>
<evidence type="ECO:0000256" key="1">
    <source>
        <dbReference type="ARBA" id="ARBA00023015"/>
    </source>
</evidence>
<protein>
    <submittedName>
        <fullName evidence="7">TetR family transcriptional regulator</fullName>
    </submittedName>
</protein>
<keyword evidence="1" id="KW-0805">Transcription regulation</keyword>
<evidence type="ECO:0000256" key="3">
    <source>
        <dbReference type="ARBA" id="ARBA00023163"/>
    </source>
</evidence>
<dbReference type="Gene3D" id="1.10.357.10">
    <property type="entry name" value="Tetracycline Repressor, domain 2"/>
    <property type="match status" value="1"/>
</dbReference>
<evidence type="ECO:0000256" key="4">
    <source>
        <dbReference type="PROSITE-ProRule" id="PRU00335"/>
    </source>
</evidence>
<comment type="caution">
    <text evidence="7">The sequence shown here is derived from an EMBL/GenBank/DDBJ whole genome shotgun (WGS) entry which is preliminary data.</text>
</comment>
<keyword evidence="8" id="KW-1185">Reference proteome</keyword>
<dbReference type="InterPro" id="IPR036271">
    <property type="entry name" value="Tet_transcr_reg_TetR-rel_C_sf"/>
</dbReference>
<evidence type="ECO:0000256" key="2">
    <source>
        <dbReference type="ARBA" id="ARBA00023125"/>
    </source>
</evidence>
<dbReference type="PANTHER" id="PTHR30055">
    <property type="entry name" value="HTH-TYPE TRANSCRIPTIONAL REGULATOR RUTR"/>
    <property type="match status" value="1"/>
</dbReference>
<organism evidence="7 8">
    <name type="scientific">Varunaivibrio sulfuroxidans</name>
    <dbReference type="NCBI Taxonomy" id="1773489"/>
    <lineage>
        <taxon>Bacteria</taxon>
        <taxon>Pseudomonadati</taxon>
        <taxon>Pseudomonadota</taxon>
        <taxon>Alphaproteobacteria</taxon>
        <taxon>Rhodospirillales</taxon>
        <taxon>Magnetovibrionaceae</taxon>
        <taxon>Varunaivibrio</taxon>
    </lineage>
</organism>
<evidence type="ECO:0000256" key="5">
    <source>
        <dbReference type="SAM" id="MobiDB-lite"/>
    </source>
</evidence>
<dbReference type="PRINTS" id="PR00455">
    <property type="entry name" value="HTHTETR"/>
</dbReference>
<dbReference type="Pfam" id="PF09209">
    <property type="entry name" value="CecR_C"/>
    <property type="match status" value="1"/>
</dbReference>
<sequence length="245" mass="26993">MSRKVRSDKGVVAPSAHSRERSDGRRGEGHRRGAASRQRILSAGLDVFGKYGFDGATTRMLAQKAGVNLAAIAYYFGGKKGLYRAIAEHVGAQMRQMMTPALDQGDFSGDGDAAYALERLDTVLEVFASIVIASDEADKWARFIMREQMDPSEAFDILYDGVIKHFHGRCAALIGQVTGRPADDPETLLKTFTIIGQILVFRTTRAVVLRRLGWDDFSKDHLDAIVKLVQAHVRAIVVPQQESKT</sequence>
<accession>A0A4R3J5T8</accession>
<dbReference type="PROSITE" id="PS50977">
    <property type="entry name" value="HTH_TETR_2"/>
    <property type="match status" value="1"/>
</dbReference>
<dbReference type="PANTHER" id="PTHR30055:SF234">
    <property type="entry name" value="HTH-TYPE TRANSCRIPTIONAL REGULATOR BETI"/>
    <property type="match status" value="1"/>
</dbReference>
<evidence type="ECO:0000259" key="6">
    <source>
        <dbReference type="PROSITE" id="PS50977"/>
    </source>
</evidence>
<dbReference type="Pfam" id="PF00440">
    <property type="entry name" value="TetR_N"/>
    <property type="match status" value="1"/>
</dbReference>
<dbReference type="Gene3D" id="1.10.10.60">
    <property type="entry name" value="Homeodomain-like"/>
    <property type="match status" value="1"/>
</dbReference>
<dbReference type="SUPFAM" id="SSF48498">
    <property type="entry name" value="Tetracyclin repressor-like, C-terminal domain"/>
    <property type="match status" value="1"/>
</dbReference>
<name>A0A4R3J5T8_9PROT</name>
<feature type="compositionally biased region" description="Basic and acidic residues" evidence="5">
    <location>
        <begin position="17"/>
        <end position="31"/>
    </location>
</feature>
<dbReference type="EMBL" id="SLZW01000010">
    <property type="protein sequence ID" value="TCS60672.1"/>
    <property type="molecule type" value="Genomic_DNA"/>
</dbReference>
<dbReference type="GO" id="GO:0000976">
    <property type="term" value="F:transcription cis-regulatory region binding"/>
    <property type="evidence" value="ECO:0007669"/>
    <property type="project" value="TreeGrafter"/>
</dbReference>
<dbReference type="RefSeq" id="WP_165886398.1">
    <property type="nucleotide sequence ID" value="NZ_CP119676.1"/>
</dbReference>